<protein>
    <submittedName>
        <fullName evidence="1">Uncharacterized protein</fullName>
    </submittedName>
</protein>
<organism evidence="1 2">
    <name type="scientific">Catharanthus roseus</name>
    <name type="common">Madagascar periwinkle</name>
    <name type="synonym">Vinca rosea</name>
    <dbReference type="NCBI Taxonomy" id="4058"/>
    <lineage>
        <taxon>Eukaryota</taxon>
        <taxon>Viridiplantae</taxon>
        <taxon>Streptophyta</taxon>
        <taxon>Embryophyta</taxon>
        <taxon>Tracheophyta</taxon>
        <taxon>Spermatophyta</taxon>
        <taxon>Magnoliopsida</taxon>
        <taxon>eudicotyledons</taxon>
        <taxon>Gunneridae</taxon>
        <taxon>Pentapetalae</taxon>
        <taxon>asterids</taxon>
        <taxon>lamiids</taxon>
        <taxon>Gentianales</taxon>
        <taxon>Apocynaceae</taxon>
        <taxon>Rauvolfioideae</taxon>
        <taxon>Vinceae</taxon>
        <taxon>Catharanthinae</taxon>
        <taxon>Catharanthus</taxon>
    </lineage>
</organism>
<comment type="caution">
    <text evidence="1">The sequence shown here is derived from an EMBL/GenBank/DDBJ whole genome shotgun (WGS) entry which is preliminary data.</text>
</comment>
<evidence type="ECO:0000313" key="1">
    <source>
        <dbReference type="EMBL" id="KAI5681703.1"/>
    </source>
</evidence>
<accession>A0ACC0CAA0</accession>
<sequence length="189" mass="21073">MVELIDKPILAKKKITQEIMEQYKEFYANLIEEFGHSESLACGQVYVRGHVIDFSPANIAYYLNCPYYSDIEGTCLEEEVDFDEVAKGTRPPGDAKVCSSWCGSTVSYSIHTRTYWSRWVYKAVVQDQSGSLSPPSPSADSLAVTTSLDFLNQQLSNLLGIEVVLLFNGVEDLKGFKVKQLVPRGALKS</sequence>
<dbReference type="EMBL" id="CM044701">
    <property type="protein sequence ID" value="KAI5681703.1"/>
    <property type="molecule type" value="Genomic_DNA"/>
</dbReference>
<gene>
    <name evidence="1" type="ORF">M9H77_02931</name>
</gene>
<reference evidence="2" key="1">
    <citation type="journal article" date="2023" name="Nat. Plants">
        <title>Single-cell RNA sequencing provides a high-resolution roadmap for understanding the multicellular compartmentation of specialized metabolism.</title>
        <authorList>
            <person name="Sun S."/>
            <person name="Shen X."/>
            <person name="Li Y."/>
            <person name="Li Y."/>
            <person name="Wang S."/>
            <person name="Li R."/>
            <person name="Zhang H."/>
            <person name="Shen G."/>
            <person name="Guo B."/>
            <person name="Wei J."/>
            <person name="Xu J."/>
            <person name="St-Pierre B."/>
            <person name="Chen S."/>
            <person name="Sun C."/>
        </authorList>
    </citation>
    <scope>NUCLEOTIDE SEQUENCE [LARGE SCALE GENOMIC DNA]</scope>
</reference>
<dbReference type="Proteomes" id="UP001060085">
    <property type="component" value="Linkage Group LG01"/>
</dbReference>
<evidence type="ECO:0000313" key="2">
    <source>
        <dbReference type="Proteomes" id="UP001060085"/>
    </source>
</evidence>
<name>A0ACC0CAA0_CATRO</name>
<proteinExistence type="predicted"/>
<keyword evidence="2" id="KW-1185">Reference proteome</keyword>